<dbReference type="AlphaFoldDB" id="A0A6P1P3G1"/>
<accession>A0A6P1P3G1</accession>
<evidence type="ECO:0000313" key="2">
    <source>
        <dbReference type="Proteomes" id="UP000464214"/>
    </source>
</evidence>
<reference evidence="1 2" key="1">
    <citation type="submission" date="2020-01" db="EMBL/GenBank/DDBJ databases">
        <authorList>
            <person name="Kim M."/>
        </authorList>
    </citation>
    <scope>NUCLEOTIDE SEQUENCE [LARGE SCALE GENOMIC DNA]</scope>
    <source>
        <strain evidence="1 2">BT10</strain>
    </source>
</reference>
<proteinExistence type="predicted"/>
<protein>
    <submittedName>
        <fullName evidence="1">Uncharacterized protein</fullName>
    </submittedName>
</protein>
<organism evidence="1 2">
    <name type="scientific">Nibribacter ruber</name>
    <dbReference type="NCBI Taxonomy" id="2698458"/>
    <lineage>
        <taxon>Bacteria</taxon>
        <taxon>Pseudomonadati</taxon>
        <taxon>Bacteroidota</taxon>
        <taxon>Cytophagia</taxon>
        <taxon>Cytophagales</taxon>
        <taxon>Hymenobacteraceae</taxon>
        <taxon>Nibribacter</taxon>
    </lineage>
</organism>
<sequence>MKRILRQAIKPFLPKYQVIFTSYQIIPGQPITKKLSKHAFEKGASKEAKEFYNKVIGSEFTKALAPVEVHLKRSFFTVSKTNFGPVEKFKKVKDISAH</sequence>
<name>A0A6P1P3G1_9BACT</name>
<evidence type="ECO:0000313" key="1">
    <source>
        <dbReference type="EMBL" id="QHL88911.1"/>
    </source>
</evidence>
<gene>
    <name evidence="1" type="ORF">GU926_16335</name>
</gene>
<dbReference type="RefSeq" id="WP_160693753.1">
    <property type="nucleotide sequence ID" value="NZ_CP047897.1"/>
</dbReference>
<dbReference type="KEGG" id="nib:GU926_16335"/>
<dbReference type="Proteomes" id="UP000464214">
    <property type="component" value="Chromosome"/>
</dbReference>
<dbReference type="EMBL" id="CP047897">
    <property type="protein sequence ID" value="QHL88911.1"/>
    <property type="molecule type" value="Genomic_DNA"/>
</dbReference>
<keyword evidence="2" id="KW-1185">Reference proteome</keyword>